<dbReference type="InterPro" id="IPR015615">
    <property type="entry name" value="TGF-beta-rel"/>
</dbReference>
<dbReference type="Gene3D" id="2.10.90.10">
    <property type="entry name" value="Cystine-knot cytokines"/>
    <property type="match status" value="1"/>
</dbReference>
<dbReference type="PRINTS" id="PR00669">
    <property type="entry name" value="INHIBINA"/>
</dbReference>
<dbReference type="CDD" id="cd13761">
    <property type="entry name" value="TGF_beta_BMP5_like"/>
    <property type="match status" value="1"/>
</dbReference>
<organism evidence="10">
    <name type="scientific">Palaemon carinicauda</name>
    <name type="common">Ridgetail white prawn</name>
    <name type="synonym">Exopalaemon carinicauda</name>
    <dbReference type="NCBI Taxonomy" id="392227"/>
    <lineage>
        <taxon>Eukaryota</taxon>
        <taxon>Metazoa</taxon>
        <taxon>Ecdysozoa</taxon>
        <taxon>Arthropoda</taxon>
        <taxon>Crustacea</taxon>
        <taxon>Multicrustacea</taxon>
        <taxon>Malacostraca</taxon>
        <taxon>Eumalacostraca</taxon>
        <taxon>Eucarida</taxon>
        <taxon>Decapoda</taxon>
        <taxon>Pleocyemata</taxon>
        <taxon>Caridea</taxon>
        <taxon>Palaemonoidea</taxon>
        <taxon>Palaemonidae</taxon>
        <taxon>Palaemon</taxon>
    </lineage>
</organism>
<evidence type="ECO:0000256" key="6">
    <source>
        <dbReference type="ARBA" id="ARBA00023157"/>
    </source>
</evidence>
<comment type="similarity">
    <text evidence="2 8">Belongs to the TGF-beta family.</text>
</comment>
<dbReference type="InterPro" id="IPR001839">
    <property type="entry name" value="TGF-b_C"/>
</dbReference>
<dbReference type="InterPro" id="IPR001111">
    <property type="entry name" value="TGF-b_propeptide"/>
</dbReference>
<evidence type="ECO:0000256" key="5">
    <source>
        <dbReference type="ARBA" id="ARBA00023030"/>
    </source>
</evidence>
<dbReference type="SMART" id="SM00204">
    <property type="entry name" value="TGFB"/>
    <property type="match status" value="1"/>
</dbReference>
<dbReference type="AlphaFoldDB" id="A0A385XRK2"/>
<proteinExistence type="evidence at transcript level"/>
<dbReference type="EMBL" id="MG545148">
    <property type="protein sequence ID" value="AYC12382.1"/>
    <property type="molecule type" value="mRNA"/>
</dbReference>
<comment type="subcellular location">
    <subcellularLocation>
        <location evidence="1">Secreted</location>
    </subcellularLocation>
</comment>
<dbReference type="Pfam" id="PF00019">
    <property type="entry name" value="TGF_beta"/>
    <property type="match status" value="1"/>
</dbReference>
<dbReference type="PANTHER" id="PTHR11848">
    <property type="entry name" value="TGF-BETA FAMILY"/>
    <property type="match status" value="1"/>
</dbReference>
<evidence type="ECO:0000256" key="1">
    <source>
        <dbReference type="ARBA" id="ARBA00004613"/>
    </source>
</evidence>
<evidence type="ECO:0000256" key="4">
    <source>
        <dbReference type="ARBA" id="ARBA00022729"/>
    </source>
</evidence>
<keyword evidence="6" id="KW-1015">Disulfide bond</keyword>
<accession>A0A385XRK2</accession>
<dbReference type="PROSITE" id="PS51362">
    <property type="entry name" value="TGF_BETA_2"/>
    <property type="match status" value="1"/>
</dbReference>
<sequence>MDDVHRRTVTAADTIITFVNRDPPTGRPTKGSNKRLYFDVSDVPLDHTLLGAEIQVFRHQGYHLEELILHIYMVTDDVGTEQEVAEVTLPEHGWVNINVTTPVLSWLIFPETNHGLRLSVTLPELRHERHFHEVGITGAHDEEEFRPFMVGFFALPGSPTTKSHIRTPRSVVTRSKPRNYRDLADSKVGSETLCRMKNLRVSFRDLGWEDWVIAPEGYDANYCEGHCSFPLHADMNATNHALVQTLVKVIDGVTDDHEVPPNACCAPIDLTTIPVLYYSYDNNIVLKKYPNMIVKTCGCH</sequence>
<dbReference type="SUPFAM" id="SSF57501">
    <property type="entry name" value="Cystine-knot cytokines"/>
    <property type="match status" value="1"/>
</dbReference>
<protein>
    <submittedName>
        <fullName evidence="10">Bone morphogenetic protein 7</fullName>
    </submittedName>
</protein>
<keyword evidence="7" id="KW-0325">Glycoprotein</keyword>
<dbReference type="GO" id="GO:0005615">
    <property type="term" value="C:extracellular space"/>
    <property type="evidence" value="ECO:0007669"/>
    <property type="project" value="TreeGrafter"/>
</dbReference>
<evidence type="ECO:0000256" key="3">
    <source>
        <dbReference type="ARBA" id="ARBA00022525"/>
    </source>
</evidence>
<evidence type="ECO:0000256" key="8">
    <source>
        <dbReference type="RuleBase" id="RU000354"/>
    </source>
</evidence>
<dbReference type="InterPro" id="IPR017948">
    <property type="entry name" value="TGFb_CS"/>
</dbReference>
<dbReference type="Gene3D" id="2.60.120.970">
    <property type="match status" value="1"/>
</dbReference>
<keyword evidence="4" id="KW-0732">Signal</keyword>
<keyword evidence="5 8" id="KW-0339">Growth factor</keyword>
<evidence type="ECO:0000256" key="2">
    <source>
        <dbReference type="ARBA" id="ARBA00006656"/>
    </source>
</evidence>
<evidence type="ECO:0000313" key="10">
    <source>
        <dbReference type="EMBL" id="AYC12382.1"/>
    </source>
</evidence>
<dbReference type="InterPro" id="IPR029034">
    <property type="entry name" value="Cystine-knot_cytokine"/>
</dbReference>
<evidence type="ECO:0000259" key="9">
    <source>
        <dbReference type="PROSITE" id="PS51362"/>
    </source>
</evidence>
<dbReference type="GO" id="GO:0005125">
    <property type="term" value="F:cytokine activity"/>
    <property type="evidence" value="ECO:0007669"/>
    <property type="project" value="TreeGrafter"/>
</dbReference>
<name>A0A385XRK2_PALCI</name>
<dbReference type="FunFam" id="2.10.90.10:FF:000001">
    <property type="entry name" value="Bone morphogenetic protein 4"/>
    <property type="match status" value="1"/>
</dbReference>
<dbReference type="Pfam" id="PF00688">
    <property type="entry name" value="TGFb_propeptide"/>
    <property type="match status" value="1"/>
</dbReference>
<dbReference type="GO" id="GO:0008083">
    <property type="term" value="F:growth factor activity"/>
    <property type="evidence" value="ECO:0007669"/>
    <property type="project" value="UniProtKB-KW"/>
</dbReference>
<keyword evidence="3" id="KW-0964">Secreted</keyword>
<dbReference type="PANTHER" id="PTHR11848:SF310">
    <property type="entry name" value="PROTEIN 60A-RELATED"/>
    <property type="match status" value="1"/>
</dbReference>
<evidence type="ECO:0000256" key="7">
    <source>
        <dbReference type="ARBA" id="ARBA00023180"/>
    </source>
</evidence>
<reference evidence="10" key="1">
    <citation type="submission" date="2017-11" db="EMBL/GenBank/DDBJ databases">
        <title>Molecular cloning of genes associated with growth traits in Exopalaemon carinicauda.</title>
        <authorList>
            <person name="Wang J."/>
        </authorList>
    </citation>
    <scope>NUCLEOTIDE SEQUENCE</scope>
</reference>
<dbReference type="PROSITE" id="PS00250">
    <property type="entry name" value="TGF_BETA_1"/>
    <property type="match status" value="1"/>
</dbReference>
<feature type="domain" description="TGF-beta family profile" evidence="9">
    <location>
        <begin position="166"/>
        <end position="300"/>
    </location>
</feature>